<evidence type="ECO:0000313" key="10">
    <source>
        <dbReference type="EMBL" id="QJA98338.1"/>
    </source>
</evidence>
<evidence type="ECO:0000256" key="8">
    <source>
        <dbReference type="ARBA" id="ARBA00049336"/>
    </source>
</evidence>
<keyword evidence="4 10" id="KW-0808">Transferase</keyword>
<keyword evidence="6" id="KW-0479">Metal-binding</keyword>
<dbReference type="PANTHER" id="PTHR43532:SF1">
    <property type="entry name" value="GLUCOSE-1-PHOSPHATE THYMIDYLYLTRANSFERASE 1"/>
    <property type="match status" value="1"/>
</dbReference>
<reference evidence="10" key="1">
    <citation type="submission" date="2020-03" db="EMBL/GenBank/DDBJ databases">
        <title>The deep terrestrial virosphere.</title>
        <authorList>
            <person name="Holmfeldt K."/>
            <person name="Nilsson E."/>
            <person name="Simone D."/>
            <person name="Lopez-Fernandez M."/>
            <person name="Wu X."/>
            <person name="de Brujin I."/>
            <person name="Lundin D."/>
            <person name="Andersson A."/>
            <person name="Bertilsson S."/>
            <person name="Dopson M."/>
        </authorList>
    </citation>
    <scope>NUCLEOTIDE SEQUENCE</scope>
    <source>
        <strain evidence="10">MM171A01912</strain>
        <strain evidence="11">MM171B00803</strain>
    </source>
</reference>
<dbReference type="AlphaFoldDB" id="A0A6M3M0I3"/>
<name>A0A6M3M0I3_9ZZZZ</name>
<dbReference type="EC" id="2.7.7.24" evidence="3"/>
<dbReference type="Pfam" id="PF00483">
    <property type="entry name" value="NTP_transferase"/>
    <property type="match status" value="1"/>
</dbReference>
<evidence type="ECO:0000256" key="4">
    <source>
        <dbReference type="ARBA" id="ARBA00022679"/>
    </source>
</evidence>
<dbReference type="EMBL" id="MT143838">
    <property type="protein sequence ID" value="QJB03307.1"/>
    <property type="molecule type" value="Genomic_DNA"/>
</dbReference>
<dbReference type="Gene3D" id="3.90.550.10">
    <property type="entry name" value="Spore Coat Polysaccharide Biosynthesis Protein SpsA, Chain A"/>
    <property type="match status" value="1"/>
</dbReference>
<dbReference type="InterPro" id="IPR005835">
    <property type="entry name" value="NTP_transferase_dom"/>
</dbReference>
<comment type="cofactor">
    <cofactor evidence="1">
        <name>Mg(2+)</name>
        <dbReference type="ChEBI" id="CHEBI:18420"/>
    </cofactor>
</comment>
<comment type="catalytic activity">
    <reaction evidence="8">
        <text>dTTP + alpha-D-glucose 1-phosphate + H(+) = dTDP-alpha-D-glucose + diphosphate</text>
        <dbReference type="Rhea" id="RHEA:15225"/>
        <dbReference type="ChEBI" id="CHEBI:15378"/>
        <dbReference type="ChEBI" id="CHEBI:33019"/>
        <dbReference type="ChEBI" id="CHEBI:37568"/>
        <dbReference type="ChEBI" id="CHEBI:57477"/>
        <dbReference type="ChEBI" id="CHEBI:58601"/>
        <dbReference type="EC" id="2.7.7.24"/>
    </reaction>
</comment>
<dbReference type="InterPro" id="IPR005907">
    <property type="entry name" value="G1P_thy_trans_s"/>
</dbReference>
<evidence type="ECO:0000256" key="7">
    <source>
        <dbReference type="ARBA" id="ARBA00022842"/>
    </source>
</evidence>
<keyword evidence="7" id="KW-0460">Magnesium</keyword>
<evidence type="ECO:0000256" key="6">
    <source>
        <dbReference type="ARBA" id="ARBA00022723"/>
    </source>
</evidence>
<accession>A0A6M3M0I3</accession>
<dbReference type="PANTHER" id="PTHR43532">
    <property type="entry name" value="GLUCOSE-1-PHOSPHATE THYMIDYLYLTRANSFERASE"/>
    <property type="match status" value="1"/>
</dbReference>
<dbReference type="GO" id="GO:0046872">
    <property type="term" value="F:metal ion binding"/>
    <property type="evidence" value="ECO:0007669"/>
    <property type="project" value="UniProtKB-KW"/>
</dbReference>
<organism evidence="10">
    <name type="scientific">viral metagenome</name>
    <dbReference type="NCBI Taxonomy" id="1070528"/>
    <lineage>
        <taxon>unclassified sequences</taxon>
        <taxon>metagenomes</taxon>
        <taxon>organismal metagenomes</taxon>
    </lineage>
</organism>
<evidence type="ECO:0000256" key="3">
    <source>
        <dbReference type="ARBA" id="ARBA00012461"/>
    </source>
</evidence>
<sequence length="235" mass="25857">MKGIILAGGKGTRLRPATYAYNKHLVSILNKPMILYPIETMKHFGVKDILIVTGGNHIGGIAGFLGDGSDYGMKFTYKVQKEAGGIAEALGLAEEFIGDDTMLVCLGDNVFDNESIPSIELDKDNATIFLKEVEGNKRFGVPTIEGEKITEIIEKPDNPKSKYAVTGLYYYPPDVFDVIKTLEPSGRGELEITDVNNYYVKNNKCKYAIVEGYWGDAGTPESLHKASIWAYGKKD</sequence>
<evidence type="ECO:0000256" key="1">
    <source>
        <dbReference type="ARBA" id="ARBA00001946"/>
    </source>
</evidence>
<protein>
    <recommendedName>
        <fullName evidence="3">glucose-1-phosphate thymidylyltransferase</fullName>
        <ecNumber evidence="3">2.7.7.24</ecNumber>
    </recommendedName>
</protein>
<comment type="similarity">
    <text evidence="2">Belongs to the glucose-1-phosphate thymidylyltransferase family.</text>
</comment>
<feature type="domain" description="Nucleotidyl transferase" evidence="9">
    <location>
        <begin position="2"/>
        <end position="227"/>
    </location>
</feature>
<dbReference type="SUPFAM" id="SSF53448">
    <property type="entry name" value="Nucleotide-diphospho-sugar transferases"/>
    <property type="match status" value="1"/>
</dbReference>
<gene>
    <name evidence="10" type="ORF">MM171A01912_0009</name>
    <name evidence="11" type="ORF">MM171B00803_0011</name>
</gene>
<evidence type="ECO:0000256" key="2">
    <source>
        <dbReference type="ARBA" id="ARBA00010480"/>
    </source>
</evidence>
<dbReference type="GO" id="GO:0008879">
    <property type="term" value="F:glucose-1-phosphate thymidylyltransferase activity"/>
    <property type="evidence" value="ECO:0007669"/>
    <property type="project" value="UniProtKB-EC"/>
</dbReference>
<evidence type="ECO:0000256" key="5">
    <source>
        <dbReference type="ARBA" id="ARBA00022695"/>
    </source>
</evidence>
<dbReference type="InterPro" id="IPR029044">
    <property type="entry name" value="Nucleotide-diphossugar_trans"/>
</dbReference>
<evidence type="ECO:0000259" key="9">
    <source>
        <dbReference type="Pfam" id="PF00483"/>
    </source>
</evidence>
<keyword evidence="5" id="KW-0548">Nucleotidyltransferase</keyword>
<dbReference type="EMBL" id="MT143572">
    <property type="protein sequence ID" value="QJA98338.1"/>
    <property type="molecule type" value="Genomic_DNA"/>
</dbReference>
<proteinExistence type="inferred from homology"/>
<evidence type="ECO:0000313" key="11">
    <source>
        <dbReference type="EMBL" id="QJB03307.1"/>
    </source>
</evidence>